<protein>
    <recommendedName>
        <fullName evidence="4">Transmembrane protein</fullName>
    </recommendedName>
</protein>
<dbReference type="AlphaFoldDB" id="A0A0G4GZN1"/>
<keyword evidence="2" id="KW-1133">Transmembrane helix</keyword>
<feature type="compositionally biased region" description="Basic and acidic residues" evidence="1">
    <location>
        <begin position="89"/>
        <end position="98"/>
    </location>
</feature>
<name>A0A0G4GZN1_9ALVE</name>
<feature type="compositionally biased region" description="Polar residues" evidence="1">
    <location>
        <begin position="38"/>
        <end position="54"/>
    </location>
</feature>
<feature type="region of interest" description="Disordered" evidence="1">
    <location>
        <begin position="38"/>
        <end position="98"/>
    </location>
</feature>
<proteinExistence type="predicted"/>
<keyword evidence="2" id="KW-0812">Transmembrane</keyword>
<sequence>MRGSGPSGGLLRLFPLLFLVLTGIPCILSFHSPSTSPLLFSSGTRRGGTAAQSSGKRRRGALEDSLPPSALLADTESRGDGEGGSGSRAEGKGDSGLDEYDKKMLEALRKRQAELGIDRKEVEEMVDRKRRQKEYERGKPTETYERVRRNFGDDDNTDEDLELMRLSAEEQGYNPMLDDGRDIEWDREGRQIREKNKTSLGFFLNALFDPRVLGFITLPVLAFFNLVTGRTGDKQTTALARSIFATAVLCVIAFFALNYATGGEFLGNPGRVPDEAFQQLQDRGDDLESIEVTRRSRALLIEARKAELDALDAAGEEAKKAPRQYRNLDRMRELLGPNDPGIERFNNILRELKGEPVIEFTPRRPGDSASLLRSMEIKQFEEKAAAQGVPVSALEGIRLDGKDFVFVQPPGSFGGLDSSLQWNSGNGEGFFPFSVS</sequence>
<feature type="transmembrane region" description="Helical" evidence="2">
    <location>
        <begin position="200"/>
        <end position="226"/>
    </location>
</feature>
<evidence type="ECO:0000256" key="2">
    <source>
        <dbReference type="SAM" id="Phobius"/>
    </source>
</evidence>
<evidence type="ECO:0000313" key="3">
    <source>
        <dbReference type="EMBL" id="CEM36685.1"/>
    </source>
</evidence>
<accession>A0A0G4GZN1</accession>
<dbReference type="VEuPathDB" id="CryptoDB:Cvel_5462"/>
<evidence type="ECO:0000256" key="1">
    <source>
        <dbReference type="SAM" id="MobiDB-lite"/>
    </source>
</evidence>
<feature type="transmembrane region" description="Helical" evidence="2">
    <location>
        <begin position="12"/>
        <end position="30"/>
    </location>
</feature>
<organism evidence="3">
    <name type="scientific">Chromera velia CCMP2878</name>
    <dbReference type="NCBI Taxonomy" id="1169474"/>
    <lineage>
        <taxon>Eukaryota</taxon>
        <taxon>Sar</taxon>
        <taxon>Alveolata</taxon>
        <taxon>Colpodellida</taxon>
        <taxon>Chromeraceae</taxon>
        <taxon>Chromera</taxon>
    </lineage>
</organism>
<feature type="transmembrane region" description="Helical" evidence="2">
    <location>
        <begin position="238"/>
        <end position="261"/>
    </location>
</feature>
<gene>
    <name evidence="3" type="ORF">Cvel_5462</name>
</gene>
<reference evidence="3" key="1">
    <citation type="submission" date="2014-11" db="EMBL/GenBank/DDBJ databases">
        <authorList>
            <person name="Otto D Thomas"/>
            <person name="Naeem Raeece"/>
        </authorList>
    </citation>
    <scope>NUCLEOTIDE SEQUENCE</scope>
</reference>
<keyword evidence="2" id="KW-0472">Membrane</keyword>
<dbReference type="EMBL" id="CDMZ01001724">
    <property type="protein sequence ID" value="CEM36685.1"/>
    <property type="molecule type" value="Genomic_DNA"/>
</dbReference>
<evidence type="ECO:0008006" key="4">
    <source>
        <dbReference type="Google" id="ProtNLM"/>
    </source>
</evidence>